<dbReference type="EMBL" id="JABFTP020000083">
    <property type="protein sequence ID" value="KAL3274842.1"/>
    <property type="molecule type" value="Genomic_DNA"/>
</dbReference>
<keyword evidence="3" id="KW-1185">Reference proteome</keyword>
<accession>A0ABD2N8N7</accession>
<evidence type="ECO:0000256" key="1">
    <source>
        <dbReference type="SAM" id="MobiDB-lite"/>
    </source>
</evidence>
<gene>
    <name evidence="2" type="ORF">HHI36_019625</name>
</gene>
<reference evidence="2 3" key="1">
    <citation type="journal article" date="2021" name="BMC Biol.">
        <title>Horizontally acquired antibacterial genes associated with adaptive radiation of ladybird beetles.</title>
        <authorList>
            <person name="Li H.S."/>
            <person name="Tang X.F."/>
            <person name="Huang Y.H."/>
            <person name="Xu Z.Y."/>
            <person name="Chen M.L."/>
            <person name="Du X.Y."/>
            <person name="Qiu B.Y."/>
            <person name="Chen P.T."/>
            <person name="Zhang W."/>
            <person name="Slipinski A."/>
            <person name="Escalona H.E."/>
            <person name="Waterhouse R.M."/>
            <person name="Zwick A."/>
            <person name="Pang H."/>
        </authorList>
    </citation>
    <scope>NUCLEOTIDE SEQUENCE [LARGE SCALE GENOMIC DNA]</scope>
    <source>
        <strain evidence="2">SYSU2018</strain>
    </source>
</reference>
<evidence type="ECO:0000313" key="3">
    <source>
        <dbReference type="Proteomes" id="UP001516400"/>
    </source>
</evidence>
<comment type="caution">
    <text evidence="2">The sequence shown here is derived from an EMBL/GenBank/DDBJ whole genome shotgun (WGS) entry which is preliminary data.</text>
</comment>
<dbReference type="AlphaFoldDB" id="A0ABD2N8N7"/>
<protein>
    <submittedName>
        <fullName evidence="2">Uncharacterized protein</fullName>
    </submittedName>
</protein>
<feature type="region of interest" description="Disordered" evidence="1">
    <location>
        <begin position="117"/>
        <end position="150"/>
    </location>
</feature>
<dbReference type="Proteomes" id="UP001516400">
    <property type="component" value="Unassembled WGS sequence"/>
</dbReference>
<name>A0ABD2N8N7_9CUCU</name>
<sequence>MFHTGMCPIGYVAHILGIFTVNYVVILDDSPSIPSCLFYGKQEVRVPPPTAVPENSESSDVEEETTLKSVKEKIRQSNCLFEGEVVTHISFDFIGLPVVPLLQQSTIILREAFPHQKKKQISEFDPPSQKEKENSANNIHFDQGRSFGTK</sequence>
<proteinExistence type="predicted"/>
<organism evidence="2 3">
    <name type="scientific">Cryptolaemus montrouzieri</name>
    <dbReference type="NCBI Taxonomy" id="559131"/>
    <lineage>
        <taxon>Eukaryota</taxon>
        <taxon>Metazoa</taxon>
        <taxon>Ecdysozoa</taxon>
        <taxon>Arthropoda</taxon>
        <taxon>Hexapoda</taxon>
        <taxon>Insecta</taxon>
        <taxon>Pterygota</taxon>
        <taxon>Neoptera</taxon>
        <taxon>Endopterygota</taxon>
        <taxon>Coleoptera</taxon>
        <taxon>Polyphaga</taxon>
        <taxon>Cucujiformia</taxon>
        <taxon>Coccinelloidea</taxon>
        <taxon>Coccinellidae</taxon>
        <taxon>Scymninae</taxon>
        <taxon>Scymnini</taxon>
        <taxon>Cryptolaemus</taxon>
    </lineage>
</organism>
<evidence type="ECO:0000313" key="2">
    <source>
        <dbReference type="EMBL" id="KAL3274842.1"/>
    </source>
</evidence>
<feature type="compositionally biased region" description="Polar residues" evidence="1">
    <location>
        <begin position="135"/>
        <end position="150"/>
    </location>
</feature>